<dbReference type="HOGENOM" id="CLU_072599_0_0_2"/>
<dbReference type="KEGG" id="mel:Metbo_1752"/>
<accession>F0T9U6</accession>
<evidence type="ECO:0000313" key="10">
    <source>
        <dbReference type="Proteomes" id="UP000007490"/>
    </source>
</evidence>
<dbReference type="eggNOG" id="arCOG02056">
    <property type="taxonomic scope" value="Archaea"/>
</dbReference>
<dbReference type="PRINTS" id="PR00397">
    <property type="entry name" value="SIROHAEM"/>
</dbReference>
<dbReference type="GO" id="GO:0051539">
    <property type="term" value="F:4 iron, 4 sulfur cluster binding"/>
    <property type="evidence" value="ECO:0007669"/>
    <property type="project" value="UniProtKB-KW"/>
</dbReference>
<dbReference type="STRING" id="877455.Metbo_1752"/>
<reference evidence="10" key="1">
    <citation type="submission" date="2011-02" db="EMBL/GenBank/DDBJ databases">
        <title>Complete sequence of Methanobacterium sp. AL-21.</title>
        <authorList>
            <consortium name="US DOE Joint Genome Institute"/>
            <person name="Lucas S."/>
            <person name="Copeland A."/>
            <person name="Lapidus A."/>
            <person name="Cheng J.-F."/>
            <person name="Goodwin L."/>
            <person name="Pitluck S."/>
            <person name="Chertkov O."/>
            <person name="Detter J.C."/>
            <person name="Han C."/>
            <person name="Tapia R."/>
            <person name="Land M."/>
            <person name="Hauser L."/>
            <person name="Kyrpides N."/>
            <person name="Ivanova N."/>
            <person name="Mikhailova N."/>
            <person name="Pagani I."/>
            <person name="Cadillo-Quiroz H."/>
            <person name="Imachi H."/>
            <person name="Zinder S."/>
            <person name="Liu W."/>
            <person name="Woyke T."/>
        </authorList>
    </citation>
    <scope>NUCLEOTIDE SEQUENCE [LARGE SCALE GENOMIC DNA]</scope>
    <source>
        <strain evidence="10">AL-21</strain>
    </source>
</reference>
<evidence type="ECO:0000256" key="5">
    <source>
        <dbReference type="ARBA" id="ARBA00023004"/>
    </source>
</evidence>
<dbReference type="GO" id="GO:0020037">
    <property type="term" value="F:heme binding"/>
    <property type="evidence" value="ECO:0007669"/>
    <property type="project" value="InterPro"/>
</dbReference>
<reference evidence="9 10" key="2">
    <citation type="journal article" date="2014" name="Int. J. Syst. Evol. Microbiol.">
        <title>Methanobacterium paludis sp. nov. and a novel strain of Methanobacterium lacus isolated from northern peatlands.</title>
        <authorList>
            <person name="Cadillo-Quiroz H."/>
            <person name="Brauer S.L."/>
            <person name="Goodson N."/>
            <person name="Yavitt J.B."/>
            <person name="Zinder S.H."/>
        </authorList>
    </citation>
    <scope>NUCLEOTIDE SEQUENCE [LARGE SCALE GENOMIC DNA]</scope>
    <source>
        <strain evidence="9 10">AL-21</strain>
    </source>
</reference>
<dbReference type="EC" id="1.7.1.4" evidence="9"/>
<dbReference type="InterPro" id="IPR006066">
    <property type="entry name" value="NO2/SO3_Rdtase_FeS/sirohaem_BS"/>
</dbReference>
<dbReference type="RefSeq" id="WP_013645326.1">
    <property type="nucleotide sequence ID" value="NC_015216.1"/>
</dbReference>
<keyword evidence="1" id="KW-0004">4Fe-4S</keyword>
<dbReference type="GO" id="GO:0008942">
    <property type="term" value="F:nitrite reductase [NAD(P)H] activity"/>
    <property type="evidence" value="ECO:0007669"/>
    <property type="project" value="UniProtKB-EC"/>
</dbReference>
<dbReference type="InterPro" id="IPR017220">
    <property type="entry name" value="Sulphite_reductase_assimil"/>
</dbReference>
<keyword evidence="5" id="KW-0408">Iron</keyword>
<keyword evidence="4 9" id="KW-0560">Oxidoreductase</keyword>
<protein>
    <submittedName>
        <fullName evidence="9">Nitrite reductase (NAD(P)H)</fullName>
        <ecNumber evidence="9">1.7.1.4</ecNumber>
    </submittedName>
</protein>
<dbReference type="Pfam" id="PF01077">
    <property type="entry name" value="NIR_SIR"/>
    <property type="match status" value="1"/>
</dbReference>
<dbReference type="PANTHER" id="PTHR43809">
    <property type="entry name" value="NITRITE REDUCTASE (NADH) LARGE SUBUNIT"/>
    <property type="match status" value="1"/>
</dbReference>
<keyword evidence="3" id="KW-0479">Metal-binding</keyword>
<evidence type="ECO:0000256" key="6">
    <source>
        <dbReference type="ARBA" id="ARBA00023014"/>
    </source>
</evidence>
<dbReference type="InterPro" id="IPR052034">
    <property type="entry name" value="NasD-like"/>
</dbReference>
<keyword evidence="6" id="KW-0411">Iron-sulfur</keyword>
<evidence type="ECO:0000256" key="3">
    <source>
        <dbReference type="ARBA" id="ARBA00022723"/>
    </source>
</evidence>
<dbReference type="GO" id="GO:0046872">
    <property type="term" value="F:metal ion binding"/>
    <property type="evidence" value="ECO:0007669"/>
    <property type="project" value="UniProtKB-KW"/>
</dbReference>
<dbReference type="PANTHER" id="PTHR43809:SF1">
    <property type="entry name" value="NITRITE REDUCTASE (NADH) LARGE SUBUNIT"/>
    <property type="match status" value="1"/>
</dbReference>
<dbReference type="InterPro" id="IPR005117">
    <property type="entry name" value="NiRdtase/SiRdtase_haem-b_fer"/>
</dbReference>
<dbReference type="EMBL" id="CP002551">
    <property type="protein sequence ID" value="ADZ09975.1"/>
    <property type="molecule type" value="Genomic_DNA"/>
</dbReference>
<dbReference type="InterPro" id="IPR045854">
    <property type="entry name" value="NO2/SO3_Rdtase_4Fe4S_sf"/>
</dbReference>
<evidence type="ECO:0000256" key="1">
    <source>
        <dbReference type="ARBA" id="ARBA00022485"/>
    </source>
</evidence>
<dbReference type="Gene3D" id="3.30.413.10">
    <property type="entry name" value="Sulfite Reductase Hemoprotein, domain 1"/>
    <property type="match status" value="1"/>
</dbReference>
<feature type="domain" description="Nitrite/sulphite reductase 4Fe-4S" evidence="7">
    <location>
        <begin position="86"/>
        <end position="221"/>
    </location>
</feature>
<evidence type="ECO:0000313" key="9">
    <source>
        <dbReference type="EMBL" id="ADZ09975.1"/>
    </source>
</evidence>
<dbReference type="InterPro" id="IPR036136">
    <property type="entry name" value="Nit/Sulf_reduc_fer-like_dom_sf"/>
</dbReference>
<evidence type="ECO:0000259" key="8">
    <source>
        <dbReference type="Pfam" id="PF03460"/>
    </source>
</evidence>
<dbReference type="AlphaFoldDB" id="F0T9U6"/>
<organism evidence="9 10">
    <name type="scientific">Methanobacterium lacus (strain AL-21)</name>
    <dbReference type="NCBI Taxonomy" id="877455"/>
    <lineage>
        <taxon>Archaea</taxon>
        <taxon>Methanobacteriati</taxon>
        <taxon>Methanobacteriota</taxon>
        <taxon>Methanomada group</taxon>
        <taxon>Methanobacteria</taxon>
        <taxon>Methanobacteriales</taxon>
        <taxon>Methanobacteriaceae</taxon>
        <taxon>Methanobacterium</taxon>
    </lineage>
</organism>
<dbReference type="Pfam" id="PF03460">
    <property type="entry name" value="NIR_SIR_ferr"/>
    <property type="match status" value="1"/>
</dbReference>
<dbReference type="SUPFAM" id="SSF55124">
    <property type="entry name" value="Nitrite/Sulfite reductase N-terminal domain-like"/>
    <property type="match status" value="1"/>
</dbReference>
<dbReference type="PIRSF" id="PIRSF037487">
    <property type="entry name" value="Sulfite_red_assimil"/>
    <property type="match status" value="1"/>
</dbReference>
<keyword evidence="2" id="KW-0349">Heme</keyword>
<dbReference type="GeneID" id="10278209"/>
<gene>
    <name evidence="9" type="ordered locus">Metbo_1752</name>
</gene>
<dbReference type="SUPFAM" id="SSF56014">
    <property type="entry name" value="Nitrite and sulphite reductase 4Fe-4S domain-like"/>
    <property type="match status" value="1"/>
</dbReference>
<dbReference type="InterPro" id="IPR006067">
    <property type="entry name" value="NO2/SO3_Rdtase_4Fe4S_dom"/>
</dbReference>
<dbReference type="PROSITE" id="PS00365">
    <property type="entry name" value="NIR_SIR"/>
    <property type="match status" value="1"/>
</dbReference>
<feature type="domain" description="Nitrite/Sulfite reductase ferredoxin-like" evidence="8">
    <location>
        <begin position="15"/>
        <end position="78"/>
    </location>
</feature>
<evidence type="ECO:0000259" key="7">
    <source>
        <dbReference type="Pfam" id="PF01077"/>
    </source>
</evidence>
<evidence type="ECO:0000256" key="4">
    <source>
        <dbReference type="ARBA" id="ARBA00023002"/>
    </source>
</evidence>
<dbReference type="OrthoDB" id="15347at2157"/>
<keyword evidence="10" id="KW-1185">Reference proteome</keyword>
<evidence type="ECO:0000256" key="2">
    <source>
        <dbReference type="ARBA" id="ARBA00022617"/>
    </source>
</evidence>
<proteinExistence type="predicted"/>
<name>F0T9U6_METLA</name>
<dbReference type="Gene3D" id="3.90.480.20">
    <property type="match status" value="1"/>
</dbReference>
<dbReference type="Proteomes" id="UP000007490">
    <property type="component" value="Chromosome"/>
</dbReference>
<sequence>MVTKENIPEKGAAVQKDMKSFAIIPYIPGGLVDPKTLHKIADVADKYGVKIIKLNSEHRIGFYGVKEEDIDPIWDDLDMEPGGFTGKCVRASKFCIGNSSCKKAYQNTINIGLKIDEKFHRMKTPNKVKIAISGCTNSCGESNVRDIGLIGTPKGWKLLVGGTCGLQARPGRLLAENLSESQVMIYIEKILDYYVEKNLPNRMGVFIEKIGFERFKKDINTSLY</sequence>